<dbReference type="InterPro" id="IPR046348">
    <property type="entry name" value="SIS_dom_sf"/>
</dbReference>
<accession>M2Q4K3</accession>
<dbReference type="GO" id="GO:0003700">
    <property type="term" value="F:DNA-binding transcription factor activity"/>
    <property type="evidence" value="ECO:0007669"/>
    <property type="project" value="InterPro"/>
</dbReference>
<dbReference type="eggNOG" id="COG1737">
    <property type="taxonomic scope" value="Bacteria"/>
</dbReference>
<gene>
    <name evidence="2" type="ORF">HMPREF9943_00547</name>
</gene>
<dbReference type="SUPFAM" id="SSF46689">
    <property type="entry name" value="Homeodomain-like"/>
    <property type="match status" value="1"/>
</dbReference>
<dbReference type="PANTHER" id="PTHR30514:SF10">
    <property type="entry name" value="MURR_RPIR FAMILY TRANSCRIPTIONAL REGULATOR"/>
    <property type="match status" value="1"/>
</dbReference>
<dbReference type="InterPro" id="IPR009057">
    <property type="entry name" value="Homeodomain-like_sf"/>
</dbReference>
<dbReference type="Pfam" id="PF01380">
    <property type="entry name" value="SIS"/>
    <property type="match status" value="1"/>
</dbReference>
<dbReference type="Gene3D" id="3.40.50.10490">
    <property type="entry name" value="Glucose-6-phosphate isomerase like protein, domain 1"/>
    <property type="match status" value="1"/>
</dbReference>
<proteinExistence type="predicted"/>
<feature type="domain" description="HTH rpiR-type" evidence="1">
    <location>
        <begin position="15"/>
        <end position="91"/>
    </location>
</feature>
<dbReference type="PROSITE" id="PS51071">
    <property type="entry name" value="HTH_RPIR"/>
    <property type="match status" value="1"/>
</dbReference>
<dbReference type="EMBL" id="AGEJ01000010">
    <property type="protein sequence ID" value="EMD17176.1"/>
    <property type="molecule type" value="Genomic_DNA"/>
</dbReference>
<dbReference type="GO" id="GO:0097367">
    <property type="term" value="F:carbohydrate derivative binding"/>
    <property type="evidence" value="ECO:0007669"/>
    <property type="project" value="InterPro"/>
</dbReference>
<dbReference type="Proteomes" id="UP000011758">
    <property type="component" value="Unassembled WGS sequence"/>
</dbReference>
<comment type="caution">
    <text evidence="2">The sequence shown here is derived from an EMBL/GenBank/DDBJ whole genome shotgun (WGS) entry which is preliminary data.</text>
</comment>
<dbReference type="Gene3D" id="1.10.10.10">
    <property type="entry name" value="Winged helix-like DNA-binding domain superfamily/Winged helix DNA-binding domain"/>
    <property type="match status" value="1"/>
</dbReference>
<dbReference type="GO" id="GO:1901135">
    <property type="term" value="P:carbohydrate derivative metabolic process"/>
    <property type="evidence" value="ECO:0007669"/>
    <property type="project" value="InterPro"/>
</dbReference>
<organism evidence="2 3">
    <name type="scientific">Eggerthia catenaformis OT 569 = DSM 20559</name>
    <dbReference type="NCBI Taxonomy" id="999415"/>
    <lineage>
        <taxon>Bacteria</taxon>
        <taxon>Bacillati</taxon>
        <taxon>Bacillota</taxon>
        <taxon>Erysipelotrichia</taxon>
        <taxon>Erysipelotrichales</taxon>
        <taxon>Coprobacillaceae</taxon>
        <taxon>Eggerthia</taxon>
    </lineage>
</organism>
<reference evidence="2 3" key="1">
    <citation type="submission" date="2013-02" db="EMBL/GenBank/DDBJ databases">
        <title>The Genome Sequence of Lactobacillus catenaformis F0143.</title>
        <authorList>
            <consortium name="The Broad Institute Genome Sequencing Platform"/>
            <person name="Earl A."/>
            <person name="Ward D."/>
            <person name="Feldgarden M."/>
            <person name="Gevers D."/>
            <person name="Izard J."/>
            <person name="Blanton J.M."/>
            <person name="Mathney J."/>
            <person name="Dewhirst F.E."/>
            <person name="Young S.K."/>
            <person name="Zeng Q."/>
            <person name="Gargeya S."/>
            <person name="Fitzgerald M."/>
            <person name="Haas B."/>
            <person name="Abouelleil A."/>
            <person name="Alvarado L."/>
            <person name="Arachchi H.M."/>
            <person name="Berlin A."/>
            <person name="Chapman S.B."/>
            <person name="Gearin G."/>
            <person name="Goldberg J."/>
            <person name="Griggs A."/>
            <person name="Gujja S."/>
            <person name="Hansen M."/>
            <person name="Heiman D."/>
            <person name="Howarth C."/>
            <person name="Larimer J."/>
            <person name="Lui A."/>
            <person name="MacDonald P.J.P."/>
            <person name="McCowen C."/>
            <person name="Montmayeur A."/>
            <person name="Murphy C."/>
            <person name="Neiman D."/>
            <person name="Pearson M."/>
            <person name="Priest M."/>
            <person name="Roberts A."/>
            <person name="Saif S."/>
            <person name="Shea T."/>
            <person name="Sisk P."/>
            <person name="Stolte C."/>
            <person name="Sykes S."/>
            <person name="Wortman J."/>
            <person name="Nusbaum C."/>
            <person name="Birren B."/>
        </authorList>
    </citation>
    <scope>NUCLEOTIDE SEQUENCE [LARGE SCALE GENOMIC DNA]</scope>
    <source>
        <strain evidence="2 3">OT 569</strain>
    </source>
</reference>
<dbReference type="Pfam" id="PF01418">
    <property type="entry name" value="HTH_6"/>
    <property type="match status" value="1"/>
</dbReference>
<protein>
    <recommendedName>
        <fullName evidence="1">HTH rpiR-type domain-containing protein</fullName>
    </recommendedName>
</protein>
<dbReference type="InterPro" id="IPR036388">
    <property type="entry name" value="WH-like_DNA-bd_sf"/>
</dbReference>
<keyword evidence="3" id="KW-1185">Reference proteome</keyword>
<dbReference type="InterPro" id="IPR000281">
    <property type="entry name" value="HTH_RpiR"/>
</dbReference>
<evidence type="ECO:0000313" key="3">
    <source>
        <dbReference type="Proteomes" id="UP000011758"/>
    </source>
</evidence>
<dbReference type="RefSeq" id="WP_004801778.1">
    <property type="nucleotide sequence ID" value="NZ_KB446647.1"/>
</dbReference>
<dbReference type="InterPro" id="IPR047640">
    <property type="entry name" value="RpiR-like"/>
</dbReference>
<sequence length="279" mass="32030">MRMKTQVKDYNEVDILYTLMSYINVASTQDMHYTIAHQVLTHLDQVPYMSINELADLCFTSPATVSRFCKDMNCSNFASFKKEIAEGLEIASDEIHLPAGDAKMIEENPQKLVTKIYRDTKNSLDIGMNDIDIADIDKICKMIYEAKDVHMVGYQFSKIVCTDFQLKMLKLQKFIYAFINKGDEIQKLETIVPGALVIIVSVGARRDLMDPLIKKLKERQPKILMVTMNRNYTNDDVDEFYYLAGMESDYTQSSMMGSVDLVSLFNVIYVRYGLLYGKK</sequence>
<dbReference type="InterPro" id="IPR001347">
    <property type="entry name" value="SIS_dom"/>
</dbReference>
<dbReference type="GO" id="GO:0003677">
    <property type="term" value="F:DNA binding"/>
    <property type="evidence" value="ECO:0007669"/>
    <property type="project" value="InterPro"/>
</dbReference>
<dbReference type="STRING" id="999415.HMPREF9943_00547"/>
<evidence type="ECO:0000259" key="1">
    <source>
        <dbReference type="PROSITE" id="PS51071"/>
    </source>
</evidence>
<dbReference type="SUPFAM" id="SSF53697">
    <property type="entry name" value="SIS domain"/>
    <property type="match status" value="1"/>
</dbReference>
<name>M2Q4K3_9FIRM</name>
<evidence type="ECO:0000313" key="2">
    <source>
        <dbReference type="EMBL" id="EMD17176.1"/>
    </source>
</evidence>
<dbReference type="PANTHER" id="PTHR30514">
    <property type="entry name" value="GLUCOKINASE"/>
    <property type="match status" value="1"/>
</dbReference>
<dbReference type="AlphaFoldDB" id="M2Q4K3"/>
<dbReference type="BioCyc" id="ECAT999415-HMP:GTTI-567-MONOMER"/>